<dbReference type="GeneTree" id="ENSGT00940000156773"/>
<dbReference type="InterPro" id="IPR020103">
    <property type="entry name" value="PsdUridine_synth_cat_dom_sf"/>
</dbReference>
<dbReference type="HOGENOM" id="CLU_2037312_0_0_1"/>
<dbReference type="Antibodypedia" id="17439">
    <property type="antibodies" value="151 antibodies from 24 providers"/>
</dbReference>
<dbReference type="AGR" id="MGI:2442186"/>
<dbReference type="ExpressionAtlas" id="H3BLS1">
    <property type="expression patterns" value="baseline and differential"/>
</dbReference>
<sequence>MGSSGLARLQGLFAVYKPPGLKWLHLRETVELQLLKGLNAQQPPAPDQRVRFLLGPVEGSEEKKLTLRATNVPSLTTHRLVRGPAFTNLKIGVGHRLDVQASGVLGLHSAWPPGQSYRQLL</sequence>
<gene>
    <name evidence="1 2" type="primary">Trub2</name>
</gene>
<dbReference type="SMR" id="H3BLS1"/>
<dbReference type="VEuPathDB" id="HostDB:ENSMUSG00000039826"/>
<dbReference type="PANTHER" id="PTHR13195:SF0">
    <property type="entry name" value="PSEUDOURIDYLATE SYNTHASE TRUB2, MITOCHONDRIAL"/>
    <property type="match status" value="1"/>
</dbReference>
<keyword evidence="4 5" id="KW-1267">Proteomics identification</keyword>
<dbReference type="Proteomes" id="UP000000589">
    <property type="component" value="Chromosome 2"/>
</dbReference>
<proteinExistence type="evidence at protein level"/>
<protein>
    <submittedName>
        <fullName evidence="1">TruB pseudouridine (psi) synthase family member 2</fullName>
    </submittedName>
</protein>
<evidence type="ECO:0007829" key="4">
    <source>
        <dbReference type="PeptideAtlas" id="H3BLS1"/>
    </source>
</evidence>
<reference evidence="1 3" key="1">
    <citation type="journal article" date="2009" name="PLoS Biol.">
        <title>Lineage-specific biology revealed by a finished genome assembly of the mouse.</title>
        <authorList>
            <consortium name="Mouse Genome Sequencing Consortium"/>
            <person name="Church D.M."/>
            <person name="Goodstadt L."/>
            <person name="Hillier L.W."/>
            <person name="Zody M.C."/>
            <person name="Goldstein S."/>
            <person name="She X."/>
            <person name="Bult C.J."/>
            <person name="Agarwala R."/>
            <person name="Cherry J.L."/>
            <person name="DiCuccio M."/>
            <person name="Hlavina W."/>
            <person name="Kapustin Y."/>
            <person name="Meric P."/>
            <person name="Maglott D."/>
            <person name="Birtle Z."/>
            <person name="Marques A.C."/>
            <person name="Graves T."/>
            <person name="Zhou S."/>
            <person name="Teague B."/>
            <person name="Potamousis K."/>
            <person name="Churas C."/>
            <person name="Place M."/>
            <person name="Herschleb J."/>
            <person name="Runnheim R."/>
            <person name="Forrest D."/>
            <person name="Amos-Landgraf J."/>
            <person name="Schwartz D.C."/>
            <person name="Cheng Z."/>
            <person name="Lindblad-Toh K."/>
            <person name="Eichler E.E."/>
            <person name="Ponting C.P."/>
        </authorList>
    </citation>
    <scope>NUCLEOTIDE SEQUENCE [LARGE SCALE GENOMIC DNA]</scope>
    <source>
        <strain evidence="1 3">C57BL/6J</strain>
    </source>
</reference>
<dbReference type="AlphaFoldDB" id="H3BLS1"/>
<dbReference type="SUPFAM" id="SSF55120">
    <property type="entry name" value="Pseudouridine synthase"/>
    <property type="match status" value="1"/>
</dbReference>
<dbReference type="Ensembl" id="ENSMUST00000177133.8">
    <property type="protein sequence ID" value="ENSMUSP00000135893.2"/>
    <property type="gene ID" value="ENSMUSG00000039826.14"/>
</dbReference>
<evidence type="ECO:0000313" key="1">
    <source>
        <dbReference type="Ensembl" id="ENSMUSP00000135893.2"/>
    </source>
</evidence>
<dbReference type="Ensembl" id="ENSMUST00000156846.8">
    <property type="protein sequence ID" value="ENSMUSP00000135464.2"/>
    <property type="gene ID" value="ENSMUSG00000039826.14"/>
</dbReference>
<dbReference type="GO" id="GO:0001522">
    <property type="term" value="P:pseudouridine synthesis"/>
    <property type="evidence" value="ECO:0007669"/>
    <property type="project" value="InterPro"/>
</dbReference>
<dbReference type="MGI" id="MGI:2442186">
    <property type="gene designation" value="Trub2"/>
</dbReference>
<keyword evidence="3" id="KW-1185">Reference proteome</keyword>
<reference evidence="1" key="3">
    <citation type="submission" date="2025-05" db="UniProtKB">
        <authorList>
            <consortium name="Ensembl"/>
        </authorList>
    </citation>
    <scope>IDENTIFICATION</scope>
    <source>
        <strain evidence="1">C57BL/6J</strain>
    </source>
</reference>
<name>H3BLS1_MOUSE</name>
<dbReference type="GO" id="GO:0003723">
    <property type="term" value="F:RNA binding"/>
    <property type="evidence" value="ECO:0007669"/>
    <property type="project" value="InterPro"/>
</dbReference>
<dbReference type="GO" id="GO:0009982">
    <property type="term" value="F:pseudouridine synthase activity"/>
    <property type="evidence" value="ECO:0007669"/>
    <property type="project" value="InterPro"/>
</dbReference>
<evidence type="ECO:0007829" key="5">
    <source>
        <dbReference type="ProteomicsDB" id="H3BLS1"/>
    </source>
</evidence>
<evidence type="ECO:0000313" key="2">
    <source>
        <dbReference type="MGI" id="MGI:2442186"/>
    </source>
</evidence>
<evidence type="ECO:0000313" key="3">
    <source>
        <dbReference type="Proteomes" id="UP000000589"/>
    </source>
</evidence>
<organism evidence="1 3">
    <name type="scientific">Mus musculus</name>
    <name type="common">Mouse</name>
    <dbReference type="NCBI Taxonomy" id="10090"/>
    <lineage>
        <taxon>Eukaryota</taxon>
        <taxon>Metazoa</taxon>
        <taxon>Chordata</taxon>
        <taxon>Craniata</taxon>
        <taxon>Vertebrata</taxon>
        <taxon>Euteleostomi</taxon>
        <taxon>Mammalia</taxon>
        <taxon>Eutheria</taxon>
        <taxon>Euarchontoglires</taxon>
        <taxon>Glires</taxon>
        <taxon>Rodentia</taxon>
        <taxon>Myomorpha</taxon>
        <taxon>Muroidea</taxon>
        <taxon>Muridae</taxon>
        <taxon>Murinae</taxon>
        <taxon>Mus</taxon>
        <taxon>Mus</taxon>
    </lineage>
</organism>
<dbReference type="ProteomicsDB" id="332945"/>
<dbReference type="Bgee" id="ENSMUSG00000039826">
    <property type="expression patterns" value="Expressed in metanephric renal vesicle and 253 other cell types or tissues"/>
</dbReference>
<reference evidence="1" key="2">
    <citation type="journal article" date="2011" name="PLoS Biol.">
        <title>Modernizing reference genome assemblies.</title>
        <authorList>
            <person name="Church D.M."/>
            <person name="Schneider V.A."/>
            <person name="Graves T."/>
            <person name="Auger K."/>
            <person name="Cunningham F."/>
            <person name="Bouk N."/>
            <person name="Chen H.C."/>
            <person name="Agarwala R."/>
            <person name="McLaren W.M."/>
            <person name="Ritchie G.R."/>
            <person name="Albracht D."/>
            <person name="Kremitzki M."/>
            <person name="Rock S."/>
            <person name="Kotkiewicz H."/>
            <person name="Kremitzki C."/>
            <person name="Wollam A."/>
            <person name="Trani L."/>
            <person name="Fulton L."/>
            <person name="Fulton R."/>
            <person name="Matthews L."/>
            <person name="Whitehead S."/>
            <person name="Chow W."/>
            <person name="Torrance J."/>
            <person name="Dunn M."/>
            <person name="Harden G."/>
            <person name="Threadgold G."/>
            <person name="Wood J."/>
            <person name="Collins J."/>
            <person name="Heath P."/>
            <person name="Griffiths G."/>
            <person name="Pelan S."/>
            <person name="Grafham D."/>
            <person name="Eichler E.E."/>
            <person name="Weinstock G."/>
            <person name="Mardis E.R."/>
            <person name="Wilson R.K."/>
            <person name="Howe K."/>
            <person name="Flicek P."/>
            <person name="Hubbard T."/>
        </authorList>
    </citation>
    <scope>NUCLEOTIDE SEQUENCE [LARGE SCALE GENOMIC DNA]</scope>
    <source>
        <strain evidence="1">C57BL/6J</strain>
    </source>
</reference>
<dbReference type="InterPro" id="IPR039048">
    <property type="entry name" value="Trub2"/>
</dbReference>
<accession>H3BLS1</accession>
<dbReference type="PANTHER" id="PTHR13195">
    <property type="entry name" value="PSEUDOURIDINE SYNTHASE-RELATED"/>
    <property type="match status" value="1"/>
</dbReference>
<dbReference type="Ensembl" id="ENSMUST00000176312.8">
    <property type="protein sequence ID" value="ENSMUSP00000134787.2"/>
    <property type="gene ID" value="ENSMUSG00000039826.14"/>
</dbReference>